<organism evidence="1 2">
    <name type="scientific">Sus scrofa</name>
    <name type="common">Pig</name>
    <dbReference type="NCBI Taxonomy" id="9823"/>
    <lineage>
        <taxon>Eukaryota</taxon>
        <taxon>Metazoa</taxon>
        <taxon>Chordata</taxon>
        <taxon>Craniata</taxon>
        <taxon>Vertebrata</taxon>
        <taxon>Euteleostomi</taxon>
        <taxon>Mammalia</taxon>
        <taxon>Eutheria</taxon>
        <taxon>Laurasiatheria</taxon>
        <taxon>Artiodactyla</taxon>
        <taxon>Suina</taxon>
        <taxon>Suidae</taxon>
        <taxon>Sus</taxon>
    </lineage>
</organism>
<reference evidence="1" key="1">
    <citation type="submission" date="2025-05" db="UniProtKB">
        <authorList>
            <consortium name="Ensembl"/>
        </authorList>
    </citation>
    <scope>IDENTIFICATION</scope>
</reference>
<sequence>MSSANSDSFTTSSPIWIPFISFTSLIAVSRTSKTMLNSSSEGRHPCLVPDLRQNSFSFSPLRRMLALGLSYTPLQCCSGFPLCPLSARFLSEMGVGFCQRLFPHVLRGSYVFNLQFVNVVYHTDGSVDIEERSHPWDKSHLIEMYNPFNVLLDLVC</sequence>
<dbReference type="Proteomes" id="UP000694727">
    <property type="component" value="Unplaced"/>
</dbReference>
<dbReference type="Proteomes" id="UP000694570">
    <property type="component" value="Unplaced"/>
</dbReference>
<dbReference type="Ensembl" id="ENSSSCT00025009989.1">
    <property type="protein sequence ID" value="ENSSSCP00025003980.1"/>
    <property type="gene ID" value="ENSSSCG00025007518.1"/>
</dbReference>
<dbReference type="AlphaFoldDB" id="A0A8D0WUY8"/>
<evidence type="ECO:0000313" key="2">
    <source>
        <dbReference type="Proteomes" id="UP000694570"/>
    </source>
</evidence>
<evidence type="ECO:0000313" key="1">
    <source>
        <dbReference type="Ensembl" id="ENSSSCP00030025918.1"/>
    </source>
</evidence>
<protein>
    <submittedName>
        <fullName evidence="1">Uncharacterized protein</fullName>
    </submittedName>
</protein>
<name>A0A8D0WUY8_PIG</name>
<dbReference type="Ensembl" id="ENSSSCT00030057101.1">
    <property type="protein sequence ID" value="ENSSSCP00030025918.1"/>
    <property type="gene ID" value="ENSSSCG00030041131.1"/>
</dbReference>
<proteinExistence type="predicted"/>
<accession>A0A8D0WUY8</accession>